<dbReference type="InterPro" id="IPR003599">
    <property type="entry name" value="Ig_sub"/>
</dbReference>
<dbReference type="InterPro" id="IPR007110">
    <property type="entry name" value="Ig-like_dom"/>
</dbReference>
<evidence type="ECO:0000256" key="12">
    <source>
        <dbReference type="SAM" id="Phobius"/>
    </source>
</evidence>
<evidence type="ECO:0000259" key="13">
    <source>
        <dbReference type="PROSITE" id="PS50835"/>
    </source>
</evidence>
<dbReference type="GO" id="GO:0007098">
    <property type="term" value="P:centrosome cycle"/>
    <property type="evidence" value="ECO:0007669"/>
    <property type="project" value="TreeGrafter"/>
</dbReference>
<evidence type="ECO:0000256" key="1">
    <source>
        <dbReference type="ARBA" id="ARBA00004496"/>
    </source>
</evidence>
<dbReference type="GO" id="GO:0005819">
    <property type="term" value="C:spindle"/>
    <property type="evidence" value="ECO:0007669"/>
    <property type="project" value="TreeGrafter"/>
</dbReference>
<reference evidence="14" key="1">
    <citation type="submission" date="2025-08" db="UniProtKB">
        <authorList>
            <consortium name="Ensembl"/>
        </authorList>
    </citation>
    <scope>IDENTIFICATION</scope>
</reference>
<dbReference type="GeneTree" id="ENSGT01130000278319"/>
<evidence type="ECO:0000256" key="10">
    <source>
        <dbReference type="ARBA" id="ARBA00023319"/>
    </source>
</evidence>
<keyword evidence="15" id="KW-1185">Reference proteome</keyword>
<sequence>MGKTGFSGAWYLQVLFLGISNNYEALWEDTCSSLTLRIPSTTIHGIVGKPLLLPVHYSFNNSASGIQIIWLLERSNFLPIYLVNSINQTVVPDLEFQHKFTLRPPNASLLIHSLNFADEGNYIVKVNIPGNITISATQKIEVTVNVPVSKPIIQSQPSHEVVEHVGNITFYCSVAKGNRVTYLWLKNGNVLQSGPRNTFLKNNESFIISPVMKEDVGNYSCLAKNPVSEMESEAITPTIYYGPYGLTVSSDKGHKVGDVFAVNIGESVQFDCSADSNPPITSEWIQRTENTTLIINKGPYFKIVSYKGVEKTLDYVCRAYNNVTRKLDETQFTVIITSKDPEKLLQNENSLSPLAAITGVSLFLILCICLLFVWKRYRLHKAIHWKFHDRRRSSTEYRRTQIFSGHEDALNDFGIYEFVAFPDPSAPLRVPSCKSASVSNSSQAQELTCTIYEVIRHVPEHPQDDPEPQQ</sequence>
<dbReference type="SMART" id="SM00409">
    <property type="entry name" value="IG"/>
    <property type="match status" value="3"/>
</dbReference>
<dbReference type="AlphaFoldDB" id="A0A8C5QYM1"/>
<dbReference type="InterPro" id="IPR036179">
    <property type="entry name" value="Ig-like_dom_sf"/>
</dbReference>
<gene>
    <name evidence="14" type="primary">HEPACAM2</name>
</gene>
<dbReference type="InterPro" id="IPR052280">
    <property type="entry name" value="HEPACAM_domain"/>
</dbReference>
<comment type="subcellular location">
    <subcellularLocation>
        <location evidence="1">Cytoplasm</location>
    </subcellularLocation>
    <subcellularLocation>
        <location evidence="11">Endomembrane system</location>
        <topology evidence="11">Single-pass type I membrane protein</topology>
    </subcellularLocation>
</comment>
<keyword evidence="8" id="KW-0325">Glycoprotein</keyword>
<dbReference type="PANTHER" id="PTHR44888">
    <property type="entry name" value="HEPACAM FAMILY MEMBER 2-RELATED"/>
    <property type="match status" value="1"/>
</dbReference>
<keyword evidence="2" id="KW-0963">Cytoplasm</keyword>
<dbReference type="Pfam" id="PF07686">
    <property type="entry name" value="V-set"/>
    <property type="match status" value="1"/>
</dbReference>
<keyword evidence="4" id="KW-0732">Signal</keyword>
<evidence type="ECO:0000256" key="4">
    <source>
        <dbReference type="ARBA" id="ARBA00022729"/>
    </source>
</evidence>
<keyword evidence="9" id="KW-0131">Cell cycle</keyword>
<reference evidence="14" key="2">
    <citation type="submission" date="2025-09" db="UniProtKB">
        <authorList>
            <consortium name="Ensembl"/>
        </authorList>
    </citation>
    <scope>IDENTIFICATION</scope>
</reference>
<evidence type="ECO:0000256" key="8">
    <source>
        <dbReference type="ARBA" id="ARBA00023180"/>
    </source>
</evidence>
<keyword evidence="5 12" id="KW-1133">Transmembrane helix</keyword>
<evidence type="ECO:0000313" key="14">
    <source>
        <dbReference type="Ensembl" id="ENSLLEP00000045158.1"/>
    </source>
</evidence>
<keyword evidence="7" id="KW-1015">Disulfide bond</keyword>
<evidence type="ECO:0000256" key="7">
    <source>
        <dbReference type="ARBA" id="ARBA00023157"/>
    </source>
</evidence>
<dbReference type="Proteomes" id="UP000694569">
    <property type="component" value="Unplaced"/>
</dbReference>
<evidence type="ECO:0000313" key="15">
    <source>
        <dbReference type="Proteomes" id="UP000694569"/>
    </source>
</evidence>
<accession>A0A8C5QYM1</accession>
<protein>
    <submittedName>
        <fullName evidence="14">HEPACAM family member 2</fullName>
    </submittedName>
</protein>
<proteinExistence type="predicted"/>
<dbReference type="Gene3D" id="2.60.40.10">
    <property type="entry name" value="Immunoglobulins"/>
    <property type="match status" value="3"/>
</dbReference>
<evidence type="ECO:0000256" key="11">
    <source>
        <dbReference type="ARBA" id="ARBA00046288"/>
    </source>
</evidence>
<dbReference type="OrthoDB" id="9872799at2759"/>
<dbReference type="GO" id="GO:0005794">
    <property type="term" value="C:Golgi apparatus"/>
    <property type="evidence" value="ECO:0007669"/>
    <property type="project" value="TreeGrafter"/>
</dbReference>
<dbReference type="InterPro" id="IPR003598">
    <property type="entry name" value="Ig_sub2"/>
</dbReference>
<dbReference type="InterPro" id="IPR013106">
    <property type="entry name" value="Ig_V-set"/>
</dbReference>
<feature type="domain" description="Ig-like" evidence="13">
    <location>
        <begin position="237"/>
        <end position="333"/>
    </location>
</feature>
<dbReference type="PANTHER" id="PTHR44888:SF1">
    <property type="entry name" value="HEPACAM FAMILY MEMBER 2"/>
    <property type="match status" value="1"/>
</dbReference>
<evidence type="ECO:0000256" key="6">
    <source>
        <dbReference type="ARBA" id="ARBA00023136"/>
    </source>
</evidence>
<keyword evidence="3 12" id="KW-0812">Transmembrane</keyword>
<dbReference type="GO" id="GO:0005813">
    <property type="term" value="C:centrosome"/>
    <property type="evidence" value="ECO:0007669"/>
    <property type="project" value="TreeGrafter"/>
</dbReference>
<keyword evidence="10" id="KW-0393">Immunoglobulin domain</keyword>
<dbReference type="Ensembl" id="ENSLLET00000046955.1">
    <property type="protein sequence ID" value="ENSLLEP00000045158.1"/>
    <property type="gene ID" value="ENSLLEG00000028605.1"/>
</dbReference>
<keyword evidence="6 12" id="KW-0472">Membrane</keyword>
<dbReference type="Pfam" id="PF13927">
    <property type="entry name" value="Ig_3"/>
    <property type="match status" value="1"/>
</dbReference>
<feature type="transmembrane region" description="Helical" evidence="12">
    <location>
        <begin position="354"/>
        <end position="374"/>
    </location>
</feature>
<organism evidence="14 15">
    <name type="scientific">Leptobrachium leishanense</name>
    <name type="common">Leishan spiny toad</name>
    <dbReference type="NCBI Taxonomy" id="445787"/>
    <lineage>
        <taxon>Eukaryota</taxon>
        <taxon>Metazoa</taxon>
        <taxon>Chordata</taxon>
        <taxon>Craniata</taxon>
        <taxon>Vertebrata</taxon>
        <taxon>Euteleostomi</taxon>
        <taxon>Amphibia</taxon>
        <taxon>Batrachia</taxon>
        <taxon>Anura</taxon>
        <taxon>Pelobatoidea</taxon>
        <taxon>Megophryidae</taxon>
        <taxon>Leptobrachium</taxon>
    </lineage>
</organism>
<dbReference type="PROSITE" id="PS50835">
    <property type="entry name" value="IG_LIKE"/>
    <property type="match status" value="2"/>
</dbReference>
<dbReference type="GO" id="GO:0030496">
    <property type="term" value="C:midbody"/>
    <property type="evidence" value="ECO:0007669"/>
    <property type="project" value="TreeGrafter"/>
</dbReference>
<evidence type="ECO:0000256" key="9">
    <source>
        <dbReference type="ARBA" id="ARBA00023306"/>
    </source>
</evidence>
<dbReference type="SMART" id="SM00408">
    <property type="entry name" value="IGc2"/>
    <property type="match status" value="2"/>
</dbReference>
<evidence type="ECO:0000256" key="3">
    <source>
        <dbReference type="ARBA" id="ARBA00022692"/>
    </source>
</evidence>
<dbReference type="SUPFAM" id="SSF48726">
    <property type="entry name" value="Immunoglobulin"/>
    <property type="match status" value="3"/>
</dbReference>
<name>A0A8C5QYM1_9ANUR</name>
<evidence type="ECO:0000256" key="5">
    <source>
        <dbReference type="ARBA" id="ARBA00022989"/>
    </source>
</evidence>
<evidence type="ECO:0000256" key="2">
    <source>
        <dbReference type="ARBA" id="ARBA00022490"/>
    </source>
</evidence>
<feature type="domain" description="Ig-like" evidence="13">
    <location>
        <begin position="151"/>
        <end position="236"/>
    </location>
</feature>
<dbReference type="InterPro" id="IPR013783">
    <property type="entry name" value="Ig-like_fold"/>
</dbReference>